<proteinExistence type="predicted"/>
<gene>
    <name evidence="2" type="ORF">RB548_04285</name>
</gene>
<name>A0ABZ2BAV3_9HYPH</name>
<evidence type="ECO:0000313" key="3">
    <source>
        <dbReference type="Proteomes" id="UP001432360"/>
    </source>
</evidence>
<sequence length="45" mass="4779">MQPMTLDEIDLAAQQAIEAPKGPRPGASLTFGKGKGQPKAQRTDE</sequence>
<dbReference type="RefSeq" id="WP_331373797.1">
    <property type="nucleotide sequence ID" value="NZ_CP133148.1"/>
</dbReference>
<evidence type="ECO:0008006" key="4">
    <source>
        <dbReference type="Google" id="ProtNLM"/>
    </source>
</evidence>
<accession>A0ABZ2BAV3</accession>
<organism evidence="2 3">
    <name type="scientific">Sinorhizobium chiapasense</name>
    <dbReference type="NCBI Taxonomy" id="501572"/>
    <lineage>
        <taxon>Bacteria</taxon>
        <taxon>Pseudomonadati</taxon>
        <taxon>Pseudomonadota</taxon>
        <taxon>Alphaproteobacteria</taxon>
        <taxon>Hyphomicrobiales</taxon>
        <taxon>Rhizobiaceae</taxon>
        <taxon>Sinorhizobium/Ensifer group</taxon>
        <taxon>Sinorhizobium</taxon>
    </lineage>
</organism>
<evidence type="ECO:0000313" key="2">
    <source>
        <dbReference type="EMBL" id="WVT04636.1"/>
    </source>
</evidence>
<keyword evidence="3" id="KW-1185">Reference proteome</keyword>
<evidence type="ECO:0000256" key="1">
    <source>
        <dbReference type="SAM" id="MobiDB-lite"/>
    </source>
</evidence>
<feature type="region of interest" description="Disordered" evidence="1">
    <location>
        <begin position="16"/>
        <end position="45"/>
    </location>
</feature>
<reference evidence="2" key="1">
    <citation type="submission" date="2023-08" db="EMBL/GenBank/DDBJ databases">
        <title>Complete genome sequence of Sinorhizobium chiapanecum ITTG S70 isolated from Acaciella angustissima nodules in Chiapas-Mexico.</title>
        <authorList>
            <person name="Rincon-Rosales R."/>
            <person name="Rogel M.A."/>
            <person name="Rincon-Medina C.I."/>
            <person name="Guerrero G."/>
            <person name="Manzano-Gomez L.A."/>
            <person name="Lopez-Lopez A."/>
            <person name="Rincon Molina F.A."/>
            <person name="Martinez-Romero E."/>
        </authorList>
    </citation>
    <scope>NUCLEOTIDE SEQUENCE</scope>
    <source>
        <strain evidence="2">ITTG S70</strain>
    </source>
</reference>
<protein>
    <recommendedName>
        <fullName evidence="4">Transposase</fullName>
    </recommendedName>
</protein>
<dbReference type="EMBL" id="CP133148">
    <property type="protein sequence ID" value="WVT04636.1"/>
    <property type="molecule type" value="Genomic_DNA"/>
</dbReference>
<dbReference type="Proteomes" id="UP001432360">
    <property type="component" value="Chromosome"/>
</dbReference>